<name>A0A4V3BG19_9STAP</name>
<evidence type="ECO:0000313" key="2">
    <source>
        <dbReference type="Proteomes" id="UP000294865"/>
    </source>
</evidence>
<dbReference type="EMBL" id="SDQG01000003">
    <property type="protein sequence ID" value="TDM17028.1"/>
    <property type="molecule type" value="Genomic_DNA"/>
</dbReference>
<dbReference type="Proteomes" id="UP000294865">
    <property type="component" value="Unassembled WGS sequence"/>
</dbReference>
<accession>A0A4V3BG19</accession>
<proteinExistence type="predicted"/>
<evidence type="ECO:0000313" key="1">
    <source>
        <dbReference type="EMBL" id="TDM17028.1"/>
    </source>
</evidence>
<reference evidence="1 2" key="1">
    <citation type="submission" date="2019-01" db="EMBL/GenBank/DDBJ databases">
        <title>Draft genome sequences of Macrococcus caseolyticus, Macrococcus canis, Macrococcus bohemicus and Macrococcus goetzii.</title>
        <authorList>
            <person name="Mazhar S."/>
            <person name="Altermann E."/>
            <person name="Hill C."/>
            <person name="Mcauliffe O."/>
        </authorList>
    </citation>
    <scope>NUCLEOTIDE SEQUENCE [LARGE SCALE GENOMIC DNA]</scope>
    <source>
        <strain evidence="1 2">DPC7162</strain>
    </source>
</reference>
<dbReference type="RefSeq" id="WP_133419841.1">
    <property type="nucleotide sequence ID" value="NZ_SDGR01000002.1"/>
</dbReference>
<protein>
    <submittedName>
        <fullName evidence="1">Uncharacterized protein</fullName>
    </submittedName>
</protein>
<gene>
    <name evidence="1" type="ORF">ETI04_07470</name>
</gene>
<comment type="caution">
    <text evidence="1">The sequence shown here is derived from an EMBL/GenBank/DDBJ whole genome shotgun (WGS) entry which is preliminary data.</text>
</comment>
<dbReference type="AlphaFoldDB" id="A0A4V3BG19"/>
<sequence length="136" mass="15780">MNKKEILEAYDAVIASLDEIAIIQKQVDNAKGWSWFDIMSDGILGSYFKRERIKGINNNVVSLQHHLNKAMVELKDIDLDVNLHISDSQNDQLLDVWFDNIITDARVHNEIKVLQGQLKELEYRLIAILDMLKKYI</sequence>
<organism evidence="1 2">
    <name type="scientific">Macrococcoides canis</name>
    <dbReference type="NCBI Taxonomy" id="1855823"/>
    <lineage>
        <taxon>Bacteria</taxon>
        <taxon>Bacillati</taxon>
        <taxon>Bacillota</taxon>
        <taxon>Bacilli</taxon>
        <taxon>Bacillales</taxon>
        <taxon>Staphylococcaceae</taxon>
        <taxon>Macrococcoides</taxon>
    </lineage>
</organism>